<keyword evidence="10 13" id="KW-0408">Iron</keyword>
<evidence type="ECO:0000256" key="5">
    <source>
        <dbReference type="ARBA" id="ARBA00022617"/>
    </source>
</evidence>
<dbReference type="Gene3D" id="1.10.1130.10">
    <property type="entry name" value="Flavocytochrome C3, Chain A"/>
    <property type="match status" value="1"/>
</dbReference>
<dbReference type="EMBL" id="CP053835">
    <property type="protein sequence ID" value="QKF76555.1"/>
    <property type="molecule type" value="Genomic_DNA"/>
</dbReference>
<dbReference type="KEGG" id="adz:ADFLV_0497"/>
<evidence type="ECO:0000256" key="12">
    <source>
        <dbReference type="PIRSR" id="PIRSR006105-1"/>
    </source>
</evidence>
<keyword evidence="14" id="KW-0560">Oxidoreductase</keyword>
<gene>
    <name evidence="14" type="primary">napB</name>
    <name evidence="14" type="ORF">ADFLV_0497</name>
</gene>
<comment type="PTM">
    <text evidence="12">Binds 2 heme C groups per subunit.</text>
</comment>
<keyword evidence="8" id="KW-0574">Periplasm</keyword>
<sequence length="201" mass="22013">MKLDRLALGIITSTVLFTVSTFAVTNTVKEESLGLRNTSIYSEDKVTVDKTQYGSDAPGTSKKIERAFENAPPMIPHDVEGMLPITIDNNQCIMCHEPAVAQSMGAVPYPKSHLTNFRPETKLDKDGKIEKDGKIITNTSDIKVVEKPLETLAGARFNCSQCHAPQSMTTEAPKNNFTPEFRGVGLNSKSNLIDNIEEGVK</sequence>
<dbReference type="GO" id="GO:0009061">
    <property type="term" value="P:anaerobic respiration"/>
    <property type="evidence" value="ECO:0007669"/>
    <property type="project" value="InterPro"/>
</dbReference>
<dbReference type="AlphaFoldDB" id="A0AAE7BBP2"/>
<evidence type="ECO:0000256" key="10">
    <source>
        <dbReference type="ARBA" id="ARBA00023004"/>
    </source>
</evidence>
<evidence type="ECO:0000256" key="1">
    <source>
        <dbReference type="ARBA" id="ARBA00004418"/>
    </source>
</evidence>
<evidence type="ECO:0000256" key="9">
    <source>
        <dbReference type="ARBA" id="ARBA00022982"/>
    </source>
</evidence>
<keyword evidence="15" id="KW-1185">Reference proteome</keyword>
<keyword evidence="5 12" id="KW-0349">Heme</keyword>
<feature type="binding site" description="covalent" evidence="12">
    <location>
        <position position="159"/>
    </location>
    <ligand>
        <name>heme c</name>
        <dbReference type="ChEBI" id="CHEBI:61717"/>
        <label>2</label>
    </ligand>
</feature>
<name>A0AAE7BBP2_9BACT</name>
<evidence type="ECO:0000256" key="2">
    <source>
        <dbReference type="ARBA" id="ARBA00007368"/>
    </source>
</evidence>
<accession>A0AAE7BBP2</accession>
<dbReference type="Proteomes" id="UP000503313">
    <property type="component" value="Chromosome"/>
</dbReference>
<comment type="subcellular location">
    <subcellularLocation>
        <location evidence="1">Periplasm</location>
    </subcellularLocation>
</comment>
<evidence type="ECO:0000313" key="14">
    <source>
        <dbReference type="EMBL" id="QKF76555.1"/>
    </source>
</evidence>
<feature type="binding site" description="covalent" evidence="12">
    <location>
        <position position="162"/>
    </location>
    <ligand>
        <name>heme c</name>
        <dbReference type="ChEBI" id="CHEBI:61717"/>
        <label>2</label>
    </ligand>
</feature>
<feature type="binding site" description="axial binding residue" evidence="13">
    <location>
        <position position="113"/>
    </location>
    <ligand>
        <name>heme c</name>
        <dbReference type="ChEBI" id="CHEBI:61717"/>
        <label>2</label>
    </ligand>
    <ligandPart>
        <name>Fe</name>
        <dbReference type="ChEBI" id="CHEBI:18248"/>
    </ligandPart>
</feature>
<dbReference type="PANTHER" id="PTHR38604">
    <property type="entry name" value="PERIPLASMIC NITRATE REDUCTASE, ELECTRON TRANSFER SUBUNIT"/>
    <property type="match status" value="1"/>
</dbReference>
<proteinExistence type="inferred from homology"/>
<protein>
    <recommendedName>
        <fullName evidence="3">Periplasmic nitrate reductase, electron transfer subunit</fullName>
    </recommendedName>
    <alternativeName>
        <fullName evidence="11">Diheme cytochrome c NapB</fullName>
    </alternativeName>
</protein>
<dbReference type="GO" id="GO:0042597">
    <property type="term" value="C:periplasmic space"/>
    <property type="evidence" value="ECO:0007669"/>
    <property type="project" value="UniProtKB-SubCell"/>
</dbReference>
<feature type="binding site" description="covalent" evidence="12">
    <location>
        <position position="92"/>
    </location>
    <ligand>
        <name>heme c</name>
        <dbReference type="ChEBI" id="CHEBI:61717"/>
        <label>1</label>
    </ligand>
</feature>
<reference evidence="14 15" key="1">
    <citation type="submission" date="2020-05" db="EMBL/GenBank/DDBJ databases">
        <title>Complete genome sequencing of Campylobacter and Arcobacter type strains.</title>
        <authorList>
            <person name="Miller W.G."/>
            <person name="Yee E."/>
        </authorList>
    </citation>
    <scope>NUCLEOTIDE SEQUENCE [LARGE SCALE GENOMIC DNA]</scope>
    <source>
        <strain evidence="14 15">LMG 25694</strain>
    </source>
</reference>
<evidence type="ECO:0000256" key="3">
    <source>
        <dbReference type="ARBA" id="ARBA00013773"/>
    </source>
</evidence>
<evidence type="ECO:0000256" key="7">
    <source>
        <dbReference type="ARBA" id="ARBA00022729"/>
    </source>
</evidence>
<keyword evidence="9" id="KW-0249">Electron transport</keyword>
<dbReference type="InterPro" id="IPR005591">
    <property type="entry name" value="NapB"/>
</dbReference>
<evidence type="ECO:0000313" key="15">
    <source>
        <dbReference type="Proteomes" id="UP000503313"/>
    </source>
</evidence>
<dbReference type="RefSeq" id="WP_014473204.1">
    <property type="nucleotide sequence ID" value="NZ_CP053835.1"/>
</dbReference>
<dbReference type="PANTHER" id="PTHR38604:SF1">
    <property type="entry name" value="PERIPLASMIC NITRATE REDUCTASE, ELECTRON TRANSFER SUBUNIT"/>
    <property type="match status" value="1"/>
</dbReference>
<dbReference type="PIRSF" id="PIRSF006105">
    <property type="entry name" value="NapB"/>
    <property type="match status" value="1"/>
</dbReference>
<dbReference type="SUPFAM" id="SSF48695">
    <property type="entry name" value="Multiheme cytochromes"/>
    <property type="match status" value="1"/>
</dbReference>
<keyword evidence="6 13" id="KW-0479">Metal-binding</keyword>
<dbReference type="InterPro" id="IPR036280">
    <property type="entry name" value="Multihaem_cyt_sf"/>
</dbReference>
<comment type="similarity">
    <text evidence="2">Belongs to the NapB family.</text>
</comment>
<evidence type="ECO:0000256" key="11">
    <source>
        <dbReference type="ARBA" id="ARBA00031832"/>
    </source>
</evidence>
<feature type="binding site" description="axial binding residue" evidence="13">
    <location>
        <position position="77"/>
    </location>
    <ligand>
        <name>heme c</name>
        <dbReference type="ChEBI" id="CHEBI:61717"/>
        <label>1</label>
    </ligand>
    <ligandPart>
        <name>Fe</name>
        <dbReference type="ChEBI" id="CHEBI:18248"/>
    </ligandPart>
</feature>
<feature type="binding site" description="axial binding residue" evidence="13">
    <location>
        <position position="96"/>
    </location>
    <ligand>
        <name>heme c</name>
        <dbReference type="ChEBI" id="CHEBI:61717"/>
        <label>1</label>
    </ligand>
    <ligandPart>
        <name>Fe</name>
        <dbReference type="ChEBI" id="CHEBI:18248"/>
    </ligandPart>
</feature>
<dbReference type="GO" id="GO:0046872">
    <property type="term" value="F:metal ion binding"/>
    <property type="evidence" value="ECO:0007669"/>
    <property type="project" value="UniProtKB-KW"/>
</dbReference>
<keyword evidence="4" id="KW-0813">Transport</keyword>
<keyword evidence="7" id="KW-0732">Signal</keyword>
<dbReference type="Pfam" id="PF03892">
    <property type="entry name" value="NapB"/>
    <property type="match status" value="2"/>
</dbReference>
<feature type="binding site" description="axial binding residue" evidence="13">
    <location>
        <position position="163"/>
    </location>
    <ligand>
        <name>heme c</name>
        <dbReference type="ChEBI" id="CHEBI:61717"/>
        <label>2</label>
    </ligand>
    <ligandPart>
        <name>Fe</name>
        <dbReference type="ChEBI" id="CHEBI:18248"/>
    </ligandPart>
</feature>
<evidence type="ECO:0000256" key="4">
    <source>
        <dbReference type="ARBA" id="ARBA00022448"/>
    </source>
</evidence>
<evidence type="ECO:0000256" key="8">
    <source>
        <dbReference type="ARBA" id="ARBA00022764"/>
    </source>
</evidence>
<evidence type="ECO:0000256" key="6">
    <source>
        <dbReference type="ARBA" id="ARBA00022723"/>
    </source>
</evidence>
<evidence type="ECO:0000256" key="13">
    <source>
        <dbReference type="PIRSR" id="PIRSR006105-2"/>
    </source>
</evidence>
<dbReference type="GO" id="GO:0016491">
    <property type="term" value="F:oxidoreductase activity"/>
    <property type="evidence" value="ECO:0007669"/>
    <property type="project" value="UniProtKB-KW"/>
</dbReference>
<feature type="binding site" description="covalent" evidence="12">
    <location>
        <position position="95"/>
    </location>
    <ligand>
        <name>heme c</name>
        <dbReference type="ChEBI" id="CHEBI:61717"/>
        <label>1</label>
    </ligand>
</feature>
<organism evidence="14 15">
    <name type="scientific">Arcobacter defluvii</name>
    <dbReference type="NCBI Taxonomy" id="873191"/>
    <lineage>
        <taxon>Bacteria</taxon>
        <taxon>Pseudomonadati</taxon>
        <taxon>Campylobacterota</taxon>
        <taxon>Epsilonproteobacteria</taxon>
        <taxon>Campylobacterales</taxon>
        <taxon>Arcobacteraceae</taxon>
        <taxon>Arcobacter</taxon>
    </lineage>
</organism>